<dbReference type="AlphaFoldDB" id="A0AAV3P413"/>
<comment type="caution">
    <text evidence="2">The sequence shown here is derived from an EMBL/GenBank/DDBJ whole genome shotgun (WGS) entry which is preliminary data.</text>
</comment>
<dbReference type="Proteomes" id="UP001454036">
    <property type="component" value="Unassembled WGS sequence"/>
</dbReference>
<organism evidence="2 3">
    <name type="scientific">Lithospermum erythrorhizon</name>
    <name type="common">Purple gromwell</name>
    <name type="synonym">Lithospermum officinale var. erythrorhizon</name>
    <dbReference type="NCBI Taxonomy" id="34254"/>
    <lineage>
        <taxon>Eukaryota</taxon>
        <taxon>Viridiplantae</taxon>
        <taxon>Streptophyta</taxon>
        <taxon>Embryophyta</taxon>
        <taxon>Tracheophyta</taxon>
        <taxon>Spermatophyta</taxon>
        <taxon>Magnoliopsida</taxon>
        <taxon>eudicotyledons</taxon>
        <taxon>Gunneridae</taxon>
        <taxon>Pentapetalae</taxon>
        <taxon>asterids</taxon>
        <taxon>lamiids</taxon>
        <taxon>Boraginales</taxon>
        <taxon>Boraginaceae</taxon>
        <taxon>Boraginoideae</taxon>
        <taxon>Lithospermeae</taxon>
        <taxon>Lithospermum</taxon>
    </lineage>
</organism>
<evidence type="ECO:0000313" key="2">
    <source>
        <dbReference type="EMBL" id="GAA0146305.1"/>
    </source>
</evidence>
<keyword evidence="3" id="KW-1185">Reference proteome</keyword>
<evidence type="ECO:0000256" key="1">
    <source>
        <dbReference type="SAM" id="MobiDB-lite"/>
    </source>
</evidence>
<protein>
    <submittedName>
        <fullName evidence="2">Uncharacterized protein</fullName>
    </submittedName>
</protein>
<dbReference type="EMBL" id="BAABME010000909">
    <property type="protein sequence ID" value="GAA0146305.1"/>
    <property type="molecule type" value="Genomic_DNA"/>
</dbReference>
<proteinExistence type="predicted"/>
<name>A0AAV3P413_LITER</name>
<accession>A0AAV3P413</accession>
<feature type="compositionally biased region" description="Polar residues" evidence="1">
    <location>
        <begin position="62"/>
        <end position="72"/>
    </location>
</feature>
<reference evidence="2 3" key="1">
    <citation type="submission" date="2024-01" db="EMBL/GenBank/DDBJ databases">
        <title>The complete chloroplast genome sequence of Lithospermum erythrorhizon: insights into the phylogenetic relationship among Boraginaceae species and the maternal lineages of purple gromwells.</title>
        <authorList>
            <person name="Okada T."/>
            <person name="Watanabe K."/>
        </authorList>
    </citation>
    <scope>NUCLEOTIDE SEQUENCE [LARGE SCALE GENOMIC DNA]</scope>
</reference>
<feature type="region of interest" description="Disordered" evidence="1">
    <location>
        <begin position="40"/>
        <end position="84"/>
    </location>
</feature>
<sequence>MDKEPESWILMTKQQKGLENAIKNELPHVEHKLTCLRRPAVAASSQPAVTSSSQPATSTQPRAINQPATASCQPVAAVPRTASI</sequence>
<feature type="compositionally biased region" description="Low complexity" evidence="1">
    <location>
        <begin position="47"/>
        <end position="61"/>
    </location>
</feature>
<gene>
    <name evidence="2" type="ORF">LIER_06295</name>
</gene>
<evidence type="ECO:0000313" key="3">
    <source>
        <dbReference type="Proteomes" id="UP001454036"/>
    </source>
</evidence>